<dbReference type="InterPro" id="IPR037579">
    <property type="entry name" value="FIB_ANG-like"/>
</dbReference>
<keyword evidence="5" id="KW-1015">Disulfide bond</keyword>
<evidence type="ECO:0000256" key="3">
    <source>
        <dbReference type="ARBA" id="ARBA00022729"/>
    </source>
</evidence>
<evidence type="ECO:0000256" key="6">
    <source>
        <dbReference type="ARBA" id="ARBA00023180"/>
    </source>
</evidence>
<dbReference type="InterPro" id="IPR036056">
    <property type="entry name" value="Fibrinogen-like_C"/>
</dbReference>
<dbReference type="PANTHER" id="PTHR47221">
    <property type="entry name" value="FIBRINOGEN ALPHA CHAIN"/>
    <property type="match status" value="1"/>
</dbReference>
<keyword evidence="9" id="KW-1185">Reference proteome</keyword>
<dbReference type="InterPro" id="IPR014716">
    <property type="entry name" value="Fibrinogen_a/b/g_C_1"/>
</dbReference>
<evidence type="ECO:0000259" key="7">
    <source>
        <dbReference type="PROSITE" id="PS51406"/>
    </source>
</evidence>
<keyword evidence="6" id="KW-0325">Glycoprotein</keyword>
<sequence length="249" mass="27316">ARVLFVEQVLAVFVCLQSFRFQIQNCFNFKIIFINCVAAQQHHLKGETSGLFKVRPGGATAAAEVEVYCQQDGLMGGWLLVQQRAGGALDFNRTWAEYRDGFGSVDAAGNGELWLGNKHLHLLTNQGESLLRVELQDGEGGSASAEYVVRVGSEDTGFPLHVSAYSGDAGDALAPHTGRKFSTYDRDNDRWGQNCAATHGAGWWYDNCQHANANANDKERGGGAAVWTTLEPKNKSVKRVRMFVRPSTF</sequence>
<dbReference type="GO" id="GO:0030674">
    <property type="term" value="F:protein-macromolecule adaptor activity"/>
    <property type="evidence" value="ECO:0007669"/>
    <property type="project" value="TreeGrafter"/>
</dbReference>
<protein>
    <recommendedName>
        <fullName evidence="7">Fibrinogen C-terminal domain-containing protein</fullName>
    </recommendedName>
</protein>
<keyword evidence="2" id="KW-0964">Secreted</keyword>
<dbReference type="Proteomes" id="UP000694680">
    <property type="component" value="Chromosome 18"/>
</dbReference>
<keyword evidence="4" id="KW-0175">Coiled coil</keyword>
<dbReference type="CDD" id="cd00087">
    <property type="entry name" value="FReD"/>
    <property type="match status" value="1"/>
</dbReference>
<dbReference type="InterPro" id="IPR002181">
    <property type="entry name" value="Fibrinogen_a/b/g_C_dom"/>
</dbReference>
<dbReference type="GO" id="GO:0005201">
    <property type="term" value="F:extracellular matrix structural constituent"/>
    <property type="evidence" value="ECO:0007669"/>
    <property type="project" value="TreeGrafter"/>
</dbReference>
<reference evidence="8" key="3">
    <citation type="submission" date="2025-09" db="UniProtKB">
        <authorList>
            <consortium name="Ensembl"/>
        </authorList>
    </citation>
    <scope>IDENTIFICATION</scope>
</reference>
<dbReference type="GO" id="GO:0070527">
    <property type="term" value="P:platelet aggregation"/>
    <property type="evidence" value="ECO:0007669"/>
    <property type="project" value="TreeGrafter"/>
</dbReference>
<evidence type="ECO:0000256" key="2">
    <source>
        <dbReference type="ARBA" id="ARBA00022525"/>
    </source>
</evidence>
<dbReference type="Gene3D" id="3.90.215.10">
    <property type="entry name" value="Gamma Fibrinogen, chain A, domain 1"/>
    <property type="match status" value="1"/>
</dbReference>
<dbReference type="PROSITE" id="PS51406">
    <property type="entry name" value="FIBRINOGEN_C_2"/>
    <property type="match status" value="1"/>
</dbReference>
<dbReference type="GO" id="GO:0072377">
    <property type="term" value="P:blood coagulation, common pathway"/>
    <property type="evidence" value="ECO:0007669"/>
    <property type="project" value="TreeGrafter"/>
</dbReference>
<evidence type="ECO:0000256" key="5">
    <source>
        <dbReference type="ARBA" id="ARBA00023157"/>
    </source>
</evidence>
<evidence type="ECO:0000256" key="1">
    <source>
        <dbReference type="ARBA" id="ARBA00004613"/>
    </source>
</evidence>
<evidence type="ECO:0000313" key="8">
    <source>
        <dbReference type="Ensembl" id="ENSGWIP00000025832.1"/>
    </source>
</evidence>
<dbReference type="AlphaFoldDB" id="A0A8C5GAD2"/>
<dbReference type="PANTHER" id="PTHR47221:SF6">
    <property type="entry name" value="FIBRINOGEN ALPHA CHAIN"/>
    <property type="match status" value="1"/>
</dbReference>
<dbReference type="Pfam" id="PF00147">
    <property type="entry name" value="Fibrinogen_C"/>
    <property type="match status" value="1"/>
</dbReference>
<keyword evidence="3" id="KW-0732">Signal</keyword>
<feature type="domain" description="Fibrinogen C-terminal" evidence="7">
    <location>
        <begin position="27"/>
        <end position="248"/>
    </location>
</feature>
<accession>A0A8C5GAD2</accession>
<evidence type="ECO:0000256" key="4">
    <source>
        <dbReference type="ARBA" id="ARBA00023054"/>
    </source>
</evidence>
<dbReference type="GO" id="GO:0034116">
    <property type="term" value="P:positive regulation of heterotypic cell-cell adhesion"/>
    <property type="evidence" value="ECO:0007669"/>
    <property type="project" value="TreeGrafter"/>
</dbReference>
<organism evidence="8 9">
    <name type="scientific">Gouania willdenowi</name>
    <name type="common">Blunt-snouted clingfish</name>
    <name type="synonym">Lepadogaster willdenowi</name>
    <dbReference type="NCBI Taxonomy" id="441366"/>
    <lineage>
        <taxon>Eukaryota</taxon>
        <taxon>Metazoa</taxon>
        <taxon>Chordata</taxon>
        <taxon>Craniata</taxon>
        <taxon>Vertebrata</taxon>
        <taxon>Euteleostomi</taxon>
        <taxon>Actinopterygii</taxon>
        <taxon>Neopterygii</taxon>
        <taxon>Teleostei</taxon>
        <taxon>Neoteleostei</taxon>
        <taxon>Acanthomorphata</taxon>
        <taxon>Ovalentaria</taxon>
        <taxon>Blenniimorphae</taxon>
        <taxon>Blenniiformes</taxon>
        <taxon>Gobiesocoidei</taxon>
        <taxon>Gobiesocidae</taxon>
        <taxon>Gobiesocinae</taxon>
        <taxon>Gouania</taxon>
    </lineage>
</organism>
<evidence type="ECO:0000313" key="9">
    <source>
        <dbReference type="Proteomes" id="UP000694680"/>
    </source>
</evidence>
<dbReference type="GO" id="GO:0005577">
    <property type="term" value="C:fibrinogen complex"/>
    <property type="evidence" value="ECO:0007669"/>
    <property type="project" value="TreeGrafter"/>
</dbReference>
<dbReference type="SUPFAM" id="SSF56496">
    <property type="entry name" value="Fibrinogen C-terminal domain-like"/>
    <property type="match status" value="1"/>
</dbReference>
<proteinExistence type="predicted"/>
<dbReference type="SMART" id="SM00186">
    <property type="entry name" value="FBG"/>
    <property type="match status" value="1"/>
</dbReference>
<reference evidence="8" key="2">
    <citation type="submission" date="2025-08" db="UniProtKB">
        <authorList>
            <consortium name="Ensembl"/>
        </authorList>
    </citation>
    <scope>IDENTIFICATION</scope>
</reference>
<reference evidence="8" key="1">
    <citation type="submission" date="2020-06" db="EMBL/GenBank/DDBJ databases">
        <authorList>
            <consortium name="Wellcome Sanger Institute Data Sharing"/>
        </authorList>
    </citation>
    <scope>NUCLEOTIDE SEQUENCE [LARGE SCALE GENOMIC DNA]</scope>
</reference>
<dbReference type="Ensembl" id="ENSGWIT00000028211.1">
    <property type="protein sequence ID" value="ENSGWIP00000025832.1"/>
    <property type="gene ID" value="ENSGWIG00000013578.1"/>
</dbReference>
<comment type="subcellular location">
    <subcellularLocation>
        <location evidence="1">Secreted</location>
    </subcellularLocation>
</comment>
<name>A0A8C5GAD2_GOUWI</name>
<dbReference type="GO" id="GO:0042730">
    <property type="term" value="P:fibrinolysis"/>
    <property type="evidence" value="ECO:0007669"/>
    <property type="project" value="TreeGrafter"/>
</dbReference>